<evidence type="ECO:0000256" key="2">
    <source>
        <dbReference type="ARBA" id="ARBA00022448"/>
    </source>
</evidence>
<feature type="transmembrane region" description="Helical" evidence="6">
    <location>
        <begin position="83"/>
        <end position="101"/>
    </location>
</feature>
<sequence>MMTASMIAAALNDVVEDLKIDMSTAQMIFSTCFLGLGLGQFVVAAISEMHDRKRIWVTGNAWYVVWNAISPVDMYGRKDCGKAAAITSLLPSLGPVLGPVVSGVVAECIERPWIFRIMSIVNFVITLTGLMYLRGLGHSAKEGRVKGA</sequence>
<name>A0AB34G420_9HYPO</name>
<dbReference type="GO" id="GO:0022857">
    <property type="term" value="F:transmembrane transporter activity"/>
    <property type="evidence" value="ECO:0007669"/>
    <property type="project" value="TreeGrafter"/>
</dbReference>
<keyword evidence="3 6" id="KW-0812">Transmembrane</keyword>
<dbReference type="Gene3D" id="1.20.1720.10">
    <property type="entry name" value="Multidrug resistance protein D"/>
    <property type="match status" value="2"/>
</dbReference>
<keyword evidence="2" id="KW-0813">Transport</keyword>
<keyword evidence="5 6" id="KW-0472">Membrane</keyword>
<dbReference type="EMBL" id="JAQHRD010000001">
    <property type="protein sequence ID" value="KAJ6446197.1"/>
    <property type="molecule type" value="Genomic_DNA"/>
</dbReference>
<dbReference type="InterPro" id="IPR036259">
    <property type="entry name" value="MFS_trans_sf"/>
</dbReference>
<evidence type="ECO:0000256" key="6">
    <source>
        <dbReference type="SAM" id="Phobius"/>
    </source>
</evidence>
<dbReference type="Proteomes" id="UP001163105">
    <property type="component" value="Unassembled WGS sequence"/>
</dbReference>
<keyword evidence="8" id="KW-1185">Reference proteome</keyword>
<organism evidence="7 8">
    <name type="scientific">Purpureocillium lavendulum</name>
    <dbReference type="NCBI Taxonomy" id="1247861"/>
    <lineage>
        <taxon>Eukaryota</taxon>
        <taxon>Fungi</taxon>
        <taxon>Dikarya</taxon>
        <taxon>Ascomycota</taxon>
        <taxon>Pezizomycotina</taxon>
        <taxon>Sordariomycetes</taxon>
        <taxon>Hypocreomycetidae</taxon>
        <taxon>Hypocreales</taxon>
        <taxon>Ophiocordycipitaceae</taxon>
        <taxon>Purpureocillium</taxon>
    </lineage>
</organism>
<dbReference type="PANTHER" id="PTHR23502:SF132">
    <property type="entry name" value="POLYAMINE TRANSPORTER 2-RELATED"/>
    <property type="match status" value="1"/>
</dbReference>
<evidence type="ECO:0000256" key="5">
    <source>
        <dbReference type="ARBA" id="ARBA00023136"/>
    </source>
</evidence>
<gene>
    <name evidence="7" type="ORF">O9K51_00968</name>
</gene>
<evidence type="ECO:0000256" key="3">
    <source>
        <dbReference type="ARBA" id="ARBA00022692"/>
    </source>
</evidence>
<evidence type="ECO:0000256" key="4">
    <source>
        <dbReference type="ARBA" id="ARBA00022989"/>
    </source>
</evidence>
<comment type="caution">
    <text evidence="7">The sequence shown here is derived from an EMBL/GenBank/DDBJ whole genome shotgun (WGS) entry which is preliminary data.</text>
</comment>
<dbReference type="AlphaFoldDB" id="A0AB34G420"/>
<protein>
    <submittedName>
        <fullName evidence="7">2-keto-4-pentenoate hydratase</fullName>
    </submittedName>
</protein>
<evidence type="ECO:0000256" key="1">
    <source>
        <dbReference type="ARBA" id="ARBA00004141"/>
    </source>
</evidence>
<comment type="subcellular location">
    <subcellularLocation>
        <location evidence="1">Membrane</location>
        <topology evidence="1">Multi-pass membrane protein</topology>
    </subcellularLocation>
</comment>
<dbReference type="GO" id="GO:0005886">
    <property type="term" value="C:plasma membrane"/>
    <property type="evidence" value="ECO:0007669"/>
    <property type="project" value="TreeGrafter"/>
</dbReference>
<feature type="transmembrane region" description="Helical" evidence="6">
    <location>
        <begin position="113"/>
        <end position="133"/>
    </location>
</feature>
<evidence type="ECO:0000313" key="7">
    <source>
        <dbReference type="EMBL" id="KAJ6446197.1"/>
    </source>
</evidence>
<evidence type="ECO:0000313" key="8">
    <source>
        <dbReference type="Proteomes" id="UP001163105"/>
    </source>
</evidence>
<dbReference type="PANTHER" id="PTHR23502">
    <property type="entry name" value="MAJOR FACILITATOR SUPERFAMILY"/>
    <property type="match status" value="1"/>
</dbReference>
<reference evidence="7" key="1">
    <citation type="submission" date="2023-01" db="EMBL/GenBank/DDBJ databases">
        <title>The growth and conidiation of Purpureocillium lavendulum are regulated by nitrogen source and histone H3K14 acetylation.</title>
        <authorList>
            <person name="Tang P."/>
            <person name="Han J."/>
            <person name="Zhang C."/>
            <person name="Tang P."/>
            <person name="Qi F."/>
            <person name="Zhang K."/>
            <person name="Liang L."/>
        </authorList>
    </citation>
    <scope>NUCLEOTIDE SEQUENCE</scope>
    <source>
        <strain evidence="7">YMF1.00683</strain>
    </source>
</reference>
<accession>A0AB34G420</accession>
<dbReference type="SUPFAM" id="SSF103473">
    <property type="entry name" value="MFS general substrate transporter"/>
    <property type="match status" value="1"/>
</dbReference>
<feature type="transmembrane region" description="Helical" evidence="6">
    <location>
        <begin position="27"/>
        <end position="46"/>
    </location>
</feature>
<keyword evidence="4 6" id="KW-1133">Transmembrane helix</keyword>
<proteinExistence type="predicted"/>